<keyword evidence="1" id="KW-0378">Hydrolase</keyword>
<dbReference type="Pfam" id="PF04371">
    <property type="entry name" value="PAD_porph"/>
    <property type="match status" value="1"/>
</dbReference>
<dbReference type="SUPFAM" id="SSF55909">
    <property type="entry name" value="Pentein"/>
    <property type="match status" value="1"/>
</dbReference>
<dbReference type="Proteomes" id="UP001058184">
    <property type="component" value="Chromosome"/>
</dbReference>
<name>A0ABY5X1F9_LEICA</name>
<organism evidence="2 3">
    <name type="scientific">Leisingera caerulea</name>
    <name type="common">Phaeobacter caeruleus</name>
    <dbReference type="NCBI Taxonomy" id="506591"/>
    <lineage>
        <taxon>Bacteria</taxon>
        <taxon>Pseudomonadati</taxon>
        <taxon>Pseudomonadota</taxon>
        <taxon>Alphaproteobacteria</taxon>
        <taxon>Rhodobacterales</taxon>
        <taxon>Roseobacteraceae</taxon>
        <taxon>Leisingera</taxon>
    </lineage>
</organism>
<accession>A0ABY5X1F9</accession>
<gene>
    <name evidence="2" type="ORF">K3722_04390</name>
</gene>
<dbReference type="Gene3D" id="3.75.10.10">
    <property type="entry name" value="L-arginine/glycine Amidinotransferase, Chain A"/>
    <property type="match status" value="1"/>
</dbReference>
<dbReference type="InterPro" id="IPR007466">
    <property type="entry name" value="Peptidyl-Arg-deiminase_porph"/>
</dbReference>
<evidence type="ECO:0000313" key="3">
    <source>
        <dbReference type="Proteomes" id="UP001058184"/>
    </source>
</evidence>
<sequence length="142" mass="15882">MPDRSRRRQYRPEDAGGPRARTCNGWPAELSCRSIPGCIRVDYAGVMRAVAKFKLVTVIAEPSDASGARAALEGCGNIKILETPINDAWLRDSGRIGKAVPRPKNCGRGQHLYRARWRRYRVHHAAAARRFSGCAIRRRQVS</sequence>
<evidence type="ECO:0000256" key="1">
    <source>
        <dbReference type="ARBA" id="ARBA00022801"/>
    </source>
</evidence>
<protein>
    <submittedName>
        <fullName evidence="2">Agmatine deiminase family protein</fullName>
    </submittedName>
</protein>
<reference evidence="2" key="1">
    <citation type="submission" date="2021-08" db="EMBL/GenBank/DDBJ databases">
        <authorList>
            <person name="Nwanade C."/>
            <person name="Wang M."/>
            <person name="Masoudi A."/>
            <person name="Yu Z."/>
            <person name="Liu J."/>
        </authorList>
    </citation>
    <scope>NUCLEOTIDE SEQUENCE</scope>
    <source>
        <strain evidence="2">S141</strain>
    </source>
</reference>
<evidence type="ECO:0000313" key="2">
    <source>
        <dbReference type="EMBL" id="UWQ60448.1"/>
    </source>
</evidence>
<keyword evidence="3" id="KW-1185">Reference proteome</keyword>
<dbReference type="EMBL" id="CP081078">
    <property type="protein sequence ID" value="UWQ60448.1"/>
    <property type="molecule type" value="Genomic_DNA"/>
</dbReference>
<proteinExistence type="predicted"/>